<protein>
    <submittedName>
        <fullName evidence="1">Uncharacterized protein</fullName>
    </submittedName>
</protein>
<proteinExistence type="predicted"/>
<gene>
    <name evidence="1" type="ORF">FYJ24_03185</name>
</gene>
<dbReference type="EMBL" id="VULO01000003">
    <property type="protein sequence ID" value="MSS83777.1"/>
    <property type="molecule type" value="Genomic_DNA"/>
</dbReference>
<comment type="caution">
    <text evidence="1">The sequence shown here is derived from an EMBL/GenBank/DDBJ whole genome shotgun (WGS) entry which is preliminary data.</text>
</comment>
<organism evidence="1 2">
    <name type="scientific">Scrofimicrobium canadense</name>
    <dbReference type="NCBI Taxonomy" id="2652290"/>
    <lineage>
        <taxon>Bacteria</taxon>
        <taxon>Bacillati</taxon>
        <taxon>Actinomycetota</taxon>
        <taxon>Actinomycetes</taxon>
        <taxon>Actinomycetales</taxon>
        <taxon>Actinomycetaceae</taxon>
        <taxon>Scrofimicrobium</taxon>
    </lineage>
</organism>
<dbReference type="RefSeq" id="WP_154543539.1">
    <property type="nucleotide sequence ID" value="NZ_VULO01000003.1"/>
</dbReference>
<keyword evidence="2" id="KW-1185">Reference proteome</keyword>
<name>A0A6N7VPX6_9ACTO</name>
<dbReference type="Proteomes" id="UP000470875">
    <property type="component" value="Unassembled WGS sequence"/>
</dbReference>
<accession>A0A6N7VPX6</accession>
<reference evidence="1 2" key="1">
    <citation type="submission" date="2019-08" db="EMBL/GenBank/DDBJ databases">
        <title>In-depth cultivation of the pig gut microbiome towards novel bacterial diversity and tailored functional studies.</title>
        <authorList>
            <person name="Wylensek D."/>
            <person name="Hitch T.C.A."/>
            <person name="Clavel T."/>
        </authorList>
    </citation>
    <scope>NUCLEOTIDE SEQUENCE [LARGE SCALE GENOMIC DNA]</scope>
    <source>
        <strain evidence="1 2">WB03_NA08</strain>
    </source>
</reference>
<dbReference type="AlphaFoldDB" id="A0A6N7VPX6"/>
<sequence>MRLSPYPGTKEGFREEIRIIVDPSTGMISATESTMRGPFILASYEHVAGSTTYLEYRGIDSLAPCEEIEGCEVLPPEG</sequence>
<evidence type="ECO:0000313" key="2">
    <source>
        <dbReference type="Proteomes" id="UP000470875"/>
    </source>
</evidence>
<evidence type="ECO:0000313" key="1">
    <source>
        <dbReference type="EMBL" id="MSS83777.1"/>
    </source>
</evidence>